<comment type="caution">
    <text evidence="2">The sequence shown here is derived from an EMBL/GenBank/DDBJ whole genome shotgun (WGS) entry which is preliminary data.</text>
</comment>
<dbReference type="OrthoDB" id="5593818at2759"/>
<comment type="similarity">
    <text evidence="1">Belongs to the MIX23 family.</text>
</comment>
<sequence>MAPQQPLLGSLAVQAPSLNPKVVHVSKSTCTDISTFKDLLKEYRKLDDSITMRLNRATAAARDQARESSGRKPADDQACENIWAELVANWKRRTTLIGYCVGAVDESIESKRAQVAEPQLDPAAQRRIKGAMYSDEVVRNQVHNELSVEAIVRKRSLDVFKSRCKYFTPPMTDAQAREYWEAAQR</sequence>
<dbReference type="PANTHER" id="PTHR31905">
    <property type="entry name" value="COILED-COIL DOMAIN-CONTAINING PROTEIN 58"/>
    <property type="match status" value="1"/>
</dbReference>
<dbReference type="EMBL" id="VDMD01000002">
    <property type="protein sequence ID" value="TRM67552.1"/>
    <property type="molecule type" value="Genomic_DNA"/>
</dbReference>
<keyword evidence="3" id="KW-1185">Reference proteome</keyword>
<evidence type="ECO:0000313" key="2">
    <source>
        <dbReference type="EMBL" id="TRM67552.1"/>
    </source>
</evidence>
<accession>A0A550CRX7</accession>
<evidence type="ECO:0000256" key="1">
    <source>
        <dbReference type="ARBA" id="ARBA00024204"/>
    </source>
</evidence>
<protein>
    <submittedName>
        <fullName evidence="2">Caffeine-induced death protein 2-domain-containing protein</fullName>
    </submittedName>
</protein>
<reference evidence="2 3" key="1">
    <citation type="journal article" date="2019" name="New Phytol.">
        <title>Comparative genomics reveals unique wood-decay strategies and fruiting body development in the Schizophyllaceae.</title>
        <authorList>
            <person name="Almasi E."/>
            <person name="Sahu N."/>
            <person name="Krizsan K."/>
            <person name="Balint B."/>
            <person name="Kovacs G.M."/>
            <person name="Kiss B."/>
            <person name="Cseklye J."/>
            <person name="Drula E."/>
            <person name="Henrissat B."/>
            <person name="Nagy I."/>
            <person name="Chovatia M."/>
            <person name="Adam C."/>
            <person name="LaButti K."/>
            <person name="Lipzen A."/>
            <person name="Riley R."/>
            <person name="Grigoriev I.V."/>
            <person name="Nagy L.G."/>
        </authorList>
    </citation>
    <scope>NUCLEOTIDE SEQUENCE [LARGE SCALE GENOMIC DNA]</scope>
    <source>
        <strain evidence="2 3">NL-1724</strain>
    </source>
</reference>
<name>A0A550CRX7_9AGAR</name>
<dbReference type="InterPro" id="IPR019171">
    <property type="entry name" value="MIX23"/>
</dbReference>
<gene>
    <name evidence="2" type="ORF">BD626DRAFT_479135</name>
</gene>
<dbReference type="Proteomes" id="UP000320762">
    <property type="component" value="Unassembled WGS sequence"/>
</dbReference>
<dbReference type="Pfam" id="PF09774">
    <property type="entry name" value="MIX23"/>
    <property type="match status" value="1"/>
</dbReference>
<evidence type="ECO:0000313" key="3">
    <source>
        <dbReference type="Proteomes" id="UP000320762"/>
    </source>
</evidence>
<dbReference type="AlphaFoldDB" id="A0A550CRX7"/>
<organism evidence="2 3">
    <name type="scientific">Schizophyllum amplum</name>
    <dbReference type="NCBI Taxonomy" id="97359"/>
    <lineage>
        <taxon>Eukaryota</taxon>
        <taxon>Fungi</taxon>
        <taxon>Dikarya</taxon>
        <taxon>Basidiomycota</taxon>
        <taxon>Agaricomycotina</taxon>
        <taxon>Agaricomycetes</taxon>
        <taxon>Agaricomycetidae</taxon>
        <taxon>Agaricales</taxon>
        <taxon>Schizophyllaceae</taxon>
        <taxon>Schizophyllum</taxon>
    </lineage>
</organism>
<dbReference type="GO" id="GO:0005758">
    <property type="term" value="C:mitochondrial intermembrane space"/>
    <property type="evidence" value="ECO:0007669"/>
    <property type="project" value="InterPro"/>
</dbReference>
<proteinExistence type="inferred from homology"/>
<dbReference type="STRING" id="97359.A0A550CRX7"/>
<dbReference type="PANTHER" id="PTHR31905:SF2">
    <property type="entry name" value="PROTEIN MIX23"/>
    <property type="match status" value="1"/>
</dbReference>